<keyword evidence="4" id="KW-1185">Reference proteome</keyword>
<organism evidence="2 3">
    <name type="scientific">Prolixibacter denitrificans</name>
    <dbReference type="NCBI Taxonomy" id="1541063"/>
    <lineage>
        <taxon>Bacteria</taxon>
        <taxon>Pseudomonadati</taxon>
        <taxon>Bacteroidota</taxon>
        <taxon>Bacteroidia</taxon>
        <taxon>Marinilabiliales</taxon>
        <taxon>Prolixibacteraceae</taxon>
        <taxon>Prolixibacter</taxon>
    </lineage>
</organism>
<reference evidence="1 4" key="2">
    <citation type="submission" date="2019-10" db="EMBL/GenBank/DDBJ databases">
        <title>Prolixibacter strains distinguished by the presence of nitrate reductase genes were adept at nitrate-dependent anaerobic corrosion of metallic iron and carbon steel.</title>
        <authorList>
            <person name="Iino T."/>
            <person name="Shono N."/>
            <person name="Ito K."/>
            <person name="Nakamura R."/>
            <person name="Sueoka K."/>
            <person name="Harayama S."/>
            <person name="Ohkuma M."/>
        </authorList>
    </citation>
    <scope>NUCLEOTIDE SEQUENCE [LARGE SCALE GENOMIC DNA]</scope>
    <source>
        <strain evidence="1 4">MIC1-1</strain>
    </source>
</reference>
<comment type="caution">
    <text evidence="2">The sequence shown here is derived from an EMBL/GenBank/DDBJ whole genome shotgun (WGS) entry which is preliminary data.</text>
</comment>
<dbReference type="RefSeq" id="WP_146142010.1">
    <property type="nucleotide sequence ID" value="NZ_BLAU01000001.1"/>
</dbReference>
<evidence type="ECO:0000313" key="1">
    <source>
        <dbReference type="EMBL" id="GET21536.1"/>
    </source>
</evidence>
<name>A0A2P8CCF4_9BACT</name>
<dbReference type="EMBL" id="BLAU01000001">
    <property type="protein sequence ID" value="GET21536.1"/>
    <property type="molecule type" value="Genomic_DNA"/>
</dbReference>
<dbReference type="EMBL" id="PYGC01000005">
    <property type="protein sequence ID" value="PSK82641.1"/>
    <property type="molecule type" value="Genomic_DNA"/>
</dbReference>
<sequence length="161" mass="19178">MDEYEGYFADCYALTDKRTESFIKEFLDHFVPERRETADEYEVPQYANNPVENFKTAHEAVKFLVENKSIKHSLYWANPIKSELRGAEIFFTDDGYVIMGIFCETKYPNTEIEDKIFKEIKEFCESDEGYITYEDTPPHNSKEFREKIKLIEKARKHNKRS</sequence>
<dbReference type="Proteomes" id="UP000396862">
    <property type="component" value="Unassembled WGS sequence"/>
</dbReference>
<reference evidence="2 3" key="1">
    <citation type="submission" date="2018-03" db="EMBL/GenBank/DDBJ databases">
        <title>Genomic Encyclopedia of Archaeal and Bacterial Type Strains, Phase II (KMG-II): from individual species to whole genera.</title>
        <authorList>
            <person name="Goeker M."/>
        </authorList>
    </citation>
    <scope>NUCLEOTIDE SEQUENCE [LARGE SCALE GENOMIC DNA]</scope>
    <source>
        <strain evidence="2 3">DSM 27267</strain>
    </source>
</reference>
<gene>
    <name evidence="2" type="ORF">CLV93_10533</name>
    <name evidence="1" type="ORF">JCM18694_17820</name>
</gene>
<evidence type="ECO:0000313" key="3">
    <source>
        <dbReference type="Proteomes" id="UP000240621"/>
    </source>
</evidence>
<evidence type="ECO:0000313" key="4">
    <source>
        <dbReference type="Proteomes" id="UP000396862"/>
    </source>
</evidence>
<accession>A0A2P8CCF4</accession>
<dbReference type="OrthoDB" id="954422at2"/>
<proteinExistence type="predicted"/>
<dbReference type="AlphaFoldDB" id="A0A2P8CCF4"/>
<evidence type="ECO:0000313" key="2">
    <source>
        <dbReference type="EMBL" id="PSK82641.1"/>
    </source>
</evidence>
<dbReference type="Proteomes" id="UP000240621">
    <property type="component" value="Unassembled WGS sequence"/>
</dbReference>
<protein>
    <submittedName>
        <fullName evidence="2">Uncharacterized protein</fullName>
    </submittedName>
</protein>